<reference evidence="2 3" key="1">
    <citation type="submission" date="2018-06" db="EMBL/GenBank/DDBJ databases">
        <title>Echinicola strongylocentroti sp. nov., isolated from a sea urchin Strongylocentrotus intermedius.</title>
        <authorList>
            <person name="Bae S.S."/>
        </authorList>
    </citation>
    <scope>NUCLEOTIDE SEQUENCE [LARGE SCALE GENOMIC DNA]</scope>
    <source>
        <strain evidence="2 3">MEBiC08714</strain>
    </source>
</reference>
<name>A0A2Z4IPI1_9BACT</name>
<keyword evidence="1" id="KW-0732">Signal</keyword>
<dbReference type="EMBL" id="CP030041">
    <property type="protein sequence ID" value="AWW32704.1"/>
    <property type="molecule type" value="Genomic_DNA"/>
</dbReference>
<dbReference type="KEGG" id="est:DN752_22575"/>
<keyword evidence="3" id="KW-1185">Reference proteome</keyword>
<gene>
    <name evidence="2" type="ORF">DN752_22575</name>
</gene>
<feature type="chain" id="PRO_5016384541" evidence="1">
    <location>
        <begin position="21"/>
        <end position="122"/>
    </location>
</feature>
<dbReference type="Proteomes" id="UP000248688">
    <property type="component" value="Chromosome"/>
</dbReference>
<dbReference type="AlphaFoldDB" id="A0A2Z4IPI1"/>
<feature type="signal peptide" evidence="1">
    <location>
        <begin position="1"/>
        <end position="20"/>
    </location>
</feature>
<evidence type="ECO:0000256" key="1">
    <source>
        <dbReference type="SAM" id="SignalP"/>
    </source>
</evidence>
<protein>
    <submittedName>
        <fullName evidence="2">Uncharacterized protein</fullName>
    </submittedName>
</protein>
<dbReference type="RefSeq" id="WP_112786076.1">
    <property type="nucleotide sequence ID" value="NZ_CP030041.1"/>
</dbReference>
<evidence type="ECO:0000313" key="3">
    <source>
        <dbReference type="Proteomes" id="UP000248688"/>
    </source>
</evidence>
<proteinExistence type="predicted"/>
<evidence type="ECO:0000313" key="2">
    <source>
        <dbReference type="EMBL" id="AWW32704.1"/>
    </source>
</evidence>
<sequence>MKKFRNIFTVVALVAIYSMATTVVCCFQNKIDPSNQSEPKSVYQVDDLLGYVNHAYTAKYATSIPVPPPFDPSLFDVKGDSEVESIHAFQFKRLYQRQLSNSLKILIEQNKANLLYQFYFFF</sequence>
<accession>A0A2Z4IPI1</accession>
<organism evidence="2 3">
    <name type="scientific">Echinicola strongylocentroti</name>
    <dbReference type="NCBI Taxonomy" id="1795355"/>
    <lineage>
        <taxon>Bacteria</taxon>
        <taxon>Pseudomonadati</taxon>
        <taxon>Bacteroidota</taxon>
        <taxon>Cytophagia</taxon>
        <taxon>Cytophagales</taxon>
        <taxon>Cyclobacteriaceae</taxon>
        <taxon>Echinicola</taxon>
    </lineage>
</organism>